<dbReference type="AlphaFoldDB" id="B8KXT0"/>
<evidence type="ECO:0000313" key="10">
    <source>
        <dbReference type="Proteomes" id="UP000004699"/>
    </source>
</evidence>
<dbReference type="InterPro" id="IPR052530">
    <property type="entry name" value="NAD(P)H_nitroreductase"/>
</dbReference>
<feature type="binding site" description="in other chain" evidence="7">
    <location>
        <begin position="117"/>
        <end position="119"/>
    </location>
    <ligand>
        <name>FMN</name>
        <dbReference type="ChEBI" id="CHEBI:58210"/>
        <note>ligand shared between dimeric partners</note>
    </ligand>
</feature>
<keyword evidence="5" id="KW-0560">Oxidoreductase</keyword>
<comment type="cofactor">
    <cofactor evidence="7">
        <name>FMN</name>
        <dbReference type="ChEBI" id="CHEBI:58210"/>
    </cofactor>
    <text evidence="7">Binds 1 FMN per subunit.</text>
</comment>
<evidence type="ECO:0000256" key="7">
    <source>
        <dbReference type="PIRSR" id="PIRSR000232-1"/>
    </source>
</evidence>
<dbReference type="eggNOG" id="COG0778">
    <property type="taxonomic scope" value="Bacteria"/>
</dbReference>
<dbReference type="HOGENOM" id="CLU_070764_5_0_6"/>
<dbReference type="InterPro" id="IPR000415">
    <property type="entry name" value="Nitroreductase-like"/>
</dbReference>
<keyword evidence="4" id="KW-0521">NADP</keyword>
<proteinExistence type="inferred from homology"/>
<dbReference type="SUPFAM" id="SSF55469">
    <property type="entry name" value="FMN-dependent nitroreductase-like"/>
    <property type="match status" value="1"/>
</dbReference>
<evidence type="ECO:0000256" key="2">
    <source>
        <dbReference type="ARBA" id="ARBA00022630"/>
    </source>
</evidence>
<dbReference type="Gene3D" id="3.40.109.10">
    <property type="entry name" value="NADH Oxidase"/>
    <property type="match status" value="1"/>
</dbReference>
<dbReference type="PIRSF" id="PIRSF000232">
    <property type="entry name" value="YdjA"/>
    <property type="match status" value="1"/>
</dbReference>
<dbReference type="GO" id="GO:0016491">
    <property type="term" value="F:oxidoreductase activity"/>
    <property type="evidence" value="ECO:0007669"/>
    <property type="project" value="UniProtKB-KW"/>
</dbReference>
<keyword evidence="10" id="KW-1185">Reference proteome</keyword>
<accession>B8KXT0</accession>
<feature type="domain" description="Nitroreductase" evidence="8">
    <location>
        <begin position="2"/>
        <end position="147"/>
    </location>
</feature>
<evidence type="ECO:0000256" key="5">
    <source>
        <dbReference type="ARBA" id="ARBA00023002"/>
    </source>
</evidence>
<dbReference type="EMBL" id="DS999411">
    <property type="protein sequence ID" value="EED36165.1"/>
    <property type="molecule type" value="Genomic_DNA"/>
</dbReference>
<dbReference type="STRING" id="565045.NOR51B_2113"/>
<dbReference type="PANTHER" id="PTHR43821:SF1">
    <property type="entry name" value="NAD(P)H NITROREDUCTASE YDJA-RELATED"/>
    <property type="match status" value="1"/>
</dbReference>
<feature type="binding site" evidence="7">
    <location>
        <position position="23"/>
    </location>
    <ligand>
        <name>FMN</name>
        <dbReference type="ChEBI" id="CHEBI:58210"/>
        <note>ligand shared between dimeric partners</note>
    </ligand>
</feature>
<keyword evidence="2" id="KW-0285">Flavoprotein</keyword>
<reference evidence="10" key="1">
    <citation type="journal article" date="2013" name="BMC Microbiol.">
        <title>Taxonomy and evolution of bacteriochlorophyll a-containing members of the OM60/NOR5 clade of marine gammaproteobacteria: description of Luminiphilus syltensis gen. nov., sp. nov., reclassification of Haliea rubra as Pseudohaliea rubra gen. nov., comb. nov., and emendation of Chromatocurvus halotolerans.</title>
        <authorList>
            <person name="Spring S."/>
            <person name="Riedel T."/>
            <person name="Sproer C."/>
            <person name="Yan S."/>
            <person name="Harder J."/>
            <person name="Fuchs B.M."/>
        </authorList>
    </citation>
    <scope>NUCLEOTIDE SEQUENCE [LARGE SCALE GENOMIC DNA]</scope>
    <source>
        <strain evidence="10">NOR51-B</strain>
    </source>
</reference>
<name>B8KXT0_9GAMM</name>
<gene>
    <name evidence="9" type="ORF">NOR51B_2113</name>
</gene>
<evidence type="ECO:0000256" key="1">
    <source>
        <dbReference type="ARBA" id="ARBA00007118"/>
    </source>
</evidence>
<dbReference type="PANTHER" id="PTHR43821">
    <property type="entry name" value="NAD(P)H NITROREDUCTASE YDJA-RELATED"/>
    <property type="match status" value="1"/>
</dbReference>
<dbReference type="Pfam" id="PF00881">
    <property type="entry name" value="Nitroreductase"/>
    <property type="match status" value="1"/>
</dbReference>
<keyword evidence="3 7" id="KW-0288">FMN</keyword>
<keyword evidence="6" id="KW-0520">NAD</keyword>
<dbReference type="InterPro" id="IPR029479">
    <property type="entry name" value="Nitroreductase"/>
</dbReference>
<evidence type="ECO:0000256" key="4">
    <source>
        <dbReference type="ARBA" id="ARBA00022857"/>
    </source>
</evidence>
<comment type="similarity">
    <text evidence="1">Belongs to the nitroreductase family.</text>
</comment>
<feature type="binding site" evidence="7">
    <location>
        <position position="19"/>
    </location>
    <ligand>
        <name>FMN</name>
        <dbReference type="ChEBI" id="CHEBI:58210"/>
        <note>ligand shared between dimeric partners</note>
    </ligand>
</feature>
<evidence type="ECO:0000259" key="8">
    <source>
        <dbReference type="Pfam" id="PF00881"/>
    </source>
</evidence>
<dbReference type="InterPro" id="IPR026021">
    <property type="entry name" value="YdjA-like"/>
</dbReference>
<organism evidence="9 10">
    <name type="scientific">Luminiphilus syltensis NOR5-1B</name>
    <dbReference type="NCBI Taxonomy" id="565045"/>
    <lineage>
        <taxon>Bacteria</taxon>
        <taxon>Pseudomonadati</taxon>
        <taxon>Pseudomonadota</taxon>
        <taxon>Gammaproteobacteria</taxon>
        <taxon>Cellvibrionales</taxon>
        <taxon>Halieaceae</taxon>
        <taxon>Luminiphilus</taxon>
    </lineage>
</organism>
<dbReference type="Proteomes" id="UP000004699">
    <property type="component" value="Unassembled WGS sequence"/>
</dbReference>
<evidence type="ECO:0000256" key="3">
    <source>
        <dbReference type="ARBA" id="ARBA00022643"/>
    </source>
</evidence>
<sequence length="168" mass="18102">MEPGPDAGQLNDIFAAGLRAPDHQRLRPWHFVVVEGDRRAALGALFEESLLLRKPDASEAERTKALRAPLRAPVMIAGLLRYVEHPKVPRVEQAAAVACALYGMSLAANDLGFGGMWRTGPYAQDPLVISRLGGAPGDEVIGFLYLGTQEGAAKPLPDESIQDFVSPF</sequence>
<evidence type="ECO:0000313" key="9">
    <source>
        <dbReference type="EMBL" id="EED36165.1"/>
    </source>
</evidence>
<protein>
    <submittedName>
        <fullName evidence="9">Nitroreductase family protein</fullName>
    </submittedName>
</protein>
<dbReference type="CDD" id="cd02135">
    <property type="entry name" value="YdjA-like"/>
    <property type="match status" value="1"/>
</dbReference>
<evidence type="ECO:0000256" key="6">
    <source>
        <dbReference type="ARBA" id="ARBA00023027"/>
    </source>
</evidence>